<name>A0A8A1MAX5_AJECA</name>
<organism evidence="1 2">
    <name type="scientific">Ajellomyces capsulatus</name>
    <name type="common">Darling's disease fungus</name>
    <name type="synonym">Histoplasma capsulatum</name>
    <dbReference type="NCBI Taxonomy" id="5037"/>
    <lineage>
        <taxon>Eukaryota</taxon>
        <taxon>Fungi</taxon>
        <taxon>Dikarya</taxon>
        <taxon>Ascomycota</taxon>
        <taxon>Pezizomycotina</taxon>
        <taxon>Eurotiomycetes</taxon>
        <taxon>Eurotiomycetidae</taxon>
        <taxon>Onygenales</taxon>
        <taxon>Ajellomycetaceae</taxon>
        <taxon>Histoplasma</taxon>
    </lineage>
</organism>
<dbReference type="EMBL" id="CP069114">
    <property type="protein sequence ID" value="QSS63099.1"/>
    <property type="molecule type" value="Genomic_DNA"/>
</dbReference>
<dbReference type="AlphaFoldDB" id="A0A8A1MAX5"/>
<gene>
    <name evidence="1" type="ORF">I7I51_00156</name>
</gene>
<sequence length="123" mass="13826">MLEGWEVAVETLDVHGGTGCTHVTRPERTKCKNHKRPKRGGPASGMPREVILLEHLAQSKIWQSAKSPLAICETKFATLHQSLAPLSSLRCRYARRLRSADIKDLLTSPKWRYITCICCSGFH</sequence>
<reference evidence="1" key="1">
    <citation type="submission" date="2021-01" db="EMBL/GenBank/DDBJ databases">
        <title>Chromosome-level genome assembly of a human fungal pathogen reveals clustering of transcriptionally co-regulated genes.</title>
        <authorList>
            <person name="Voorhies M."/>
            <person name="Cohen S."/>
            <person name="Shea T.P."/>
            <person name="Petrus S."/>
            <person name="Munoz J.F."/>
            <person name="Poplawski S."/>
            <person name="Goldman W.E."/>
            <person name="Michael T."/>
            <person name="Cuomo C.A."/>
            <person name="Sil A."/>
            <person name="Beyhan S."/>
        </authorList>
    </citation>
    <scope>NUCLEOTIDE SEQUENCE</scope>
    <source>
        <strain evidence="1">WU24</strain>
    </source>
</reference>
<accession>A0A8A1MAX5</accession>
<protein>
    <submittedName>
        <fullName evidence="1">Uncharacterized protein</fullName>
    </submittedName>
</protein>
<dbReference type="VEuPathDB" id="FungiDB:I7I51_00156"/>
<proteinExistence type="predicted"/>
<evidence type="ECO:0000313" key="2">
    <source>
        <dbReference type="Proteomes" id="UP000663671"/>
    </source>
</evidence>
<dbReference type="OrthoDB" id="10274325at2759"/>
<evidence type="ECO:0000313" key="1">
    <source>
        <dbReference type="EMBL" id="QSS63099.1"/>
    </source>
</evidence>
<dbReference type="Proteomes" id="UP000663671">
    <property type="component" value="Chromosome 1"/>
</dbReference>